<accession>A0A1L8CSN3</accession>
<dbReference type="Gene3D" id="3.40.50.1950">
    <property type="entry name" value="Flavin prenyltransferase-like"/>
    <property type="match status" value="1"/>
</dbReference>
<evidence type="ECO:0000259" key="1">
    <source>
        <dbReference type="Pfam" id="PF02441"/>
    </source>
</evidence>
<dbReference type="Proteomes" id="UP000187485">
    <property type="component" value="Unassembled WGS sequence"/>
</dbReference>
<proteinExistence type="predicted"/>
<sequence length="253" mass="28107">MSIYLTAMKNYLGQQKTTESFKPKALILIAGATGGAEEGFLALERIKTTYDLMVVASQNAFNLYGEENLKSLTGVSLIHNGEEFKNYDFLKTISLVFLPVITANLVGKLAHGIYDEPLASIIFHAKLAGKPVLGIVDGALPDGEGFKRRGFNNPPAGLVKLIQENIEKVREQEIFLYEGKKILAKLSPYLALPNPEIPKETSFTRIKIKKRIVTRDDLLNLKEVEVIVPQKAILTDLAREYAAQKKIKITYGE</sequence>
<evidence type="ECO:0000313" key="3">
    <source>
        <dbReference type="Proteomes" id="UP000187485"/>
    </source>
</evidence>
<protein>
    <recommendedName>
        <fullName evidence="1">Flavoprotein domain-containing protein</fullName>
    </recommendedName>
</protein>
<keyword evidence="3" id="KW-1185">Reference proteome</keyword>
<dbReference type="GO" id="GO:0003824">
    <property type="term" value="F:catalytic activity"/>
    <property type="evidence" value="ECO:0007669"/>
    <property type="project" value="InterPro"/>
</dbReference>
<gene>
    <name evidence="2" type="ORF">cpu_04320</name>
</gene>
<dbReference type="AlphaFoldDB" id="A0A1L8CSN3"/>
<name>A0A1L8CSN3_9THEO</name>
<dbReference type="Pfam" id="PF02441">
    <property type="entry name" value="Flavoprotein"/>
    <property type="match status" value="1"/>
</dbReference>
<dbReference type="InterPro" id="IPR036551">
    <property type="entry name" value="Flavin_trans-like"/>
</dbReference>
<dbReference type="EMBL" id="BDJK01000006">
    <property type="protein sequence ID" value="GAV21922.1"/>
    <property type="molecule type" value="Genomic_DNA"/>
</dbReference>
<organism evidence="2 3">
    <name type="scientific">Carboxydothermus pertinax</name>
    <dbReference type="NCBI Taxonomy" id="870242"/>
    <lineage>
        <taxon>Bacteria</taxon>
        <taxon>Bacillati</taxon>
        <taxon>Bacillota</taxon>
        <taxon>Clostridia</taxon>
        <taxon>Thermoanaerobacterales</taxon>
        <taxon>Thermoanaerobacteraceae</taxon>
        <taxon>Carboxydothermus</taxon>
    </lineage>
</organism>
<dbReference type="SUPFAM" id="SSF52507">
    <property type="entry name" value="Homo-oligomeric flavin-containing Cys decarboxylases, HFCD"/>
    <property type="match status" value="1"/>
</dbReference>
<evidence type="ECO:0000313" key="2">
    <source>
        <dbReference type="EMBL" id="GAV21922.1"/>
    </source>
</evidence>
<reference evidence="3" key="1">
    <citation type="submission" date="2016-12" db="EMBL/GenBank/DDBJ databases">
        <title>Draft Genome Sequences od Carboxydothermus pertinax and islandicus, Hydrogenogenic Carboxydotrophic Bacteria.</title>
        <authorList>
            <person name="Fukuyama Y."/>
            <person name="Ohmae K."/>
            <person name="Yoneda Y."/>
            <person name="Yoshida T."/>
            <person name="Sako Y."/>
        </authorList>
    </citation>
    <scope>NUCLEOTIDE SEQUENCE [LARGE SCALE GENOMIC DNA]</scope>
    <source>
        <strain evidence="3">Ug1</strain>
    </source>
</reference>
<dbReference type="STRING" id="870242.cpu_04320"/>
<dbReference type="InterPro" id="IPR003382">
    <property type="entry name" value="Flavoprotein"/>
</dbReference>
<feature type="domain" description="Flavoprotein" evidence="1">
    <location>
        <begin position="25"/>
        <end position="124"/>
    </location>
</feature>
<dbReference type="RefSeq" id="WP_075858357.1">
    <property type="nucleotide sequence ID" value="NZ_BDJK01000006.1"/>
</dbReference>
<dbReference type="OrthoDB" id="2066004at2"/>
<comment type="caution">
    <text evidence="2">The sequence shown here is derived from an EMBL/GenBank/DDBJ whole genome shotgun (WGS) entry which is preliminary data.</text>
</comment>